<reference evidence="7 8" key="1">
    <citation type="journal article" date="2019" name="Int. J. Syst. Evol. Microbiol.">
        <title>The Global Catalogue of Microorganisms (GCM) 10K type strain sequencing project: providing services to taxonomists for standard genome sequencing and annotation.</title>
        <authorList>
            <consortium name="The Broad Institute Genomics Platform"/>
            <consortium name="The Broad Institute Genome Sequencing Center for Infectious Disease"/>
            <person name="Wu L."/>
            <person name="Ma J."/>
        </authorList>
    </citation>
    <scope>NUCLEOTIDE SEQUENCE [LARGE SCALE GENOMIC DNA]</scope>
    <source>
        <strain evidence="7 8">JCM 13244</strain>
    </source>
</reference>
<dbReference type="PANTHER" id="PTHR47506:SF7">
    <property type="entry name" value="TRANSCRIPTIONAL REGULATORY PROTEIN"/>
    <property type="match status" value="1"/>
</dbReference>
<dbReference type="Gene3D" id="1.10.357.10">
    <property type="entry name" value="Tetracycline Repressor, domain 2"/>
    <property type="match status" value="1"/>
</dbReference>
<dbReference type="PROSITE" id="PS50977">
    <property type="entry name" value="HTH_TETR_2"/>
    <property type="match status" value="1"/>
</dbReference>
<sequence length="232" mass="24062">MPRASRAEAERHREQVIAATAKLVRTHGADKVSVPQAMAAAGLTHGGFYRHFASKDDLIAQACTAAFAERLAAMDDLAEAEAESEGEGGGPDADGNAGQDTGQERGRGARAAFLATYLSTLHRDNPGLGCAAAALAVDAARAEPGDPLRRAYADGMRNLIDGMERITRKSGDDAPDEGTILVELSTMIGALVLSRAVADDDLSDRILTAARDHVLGDDEHTPGGKGSSDTAG</sequence>
<evidence type="ECO:0000256" key="2">
    <source>
        <dbReference type="ARBA" id="ARBA00023125"/>
    </source>
</evidence>
<dbReference type="SUPFAM" id="SSF46689">
    <property type="entry name" value="Homeodomain-like"/>
    <property type="match status" value="1"/>
</dbReference>
<dbReference type="PANTHER" id="PTHR47506">
    <property type="entry name" value="TRANSCRIPTIONAL REGULATORY PROTEIN"/>
    <property type="match status" value="1"/>
</dbReference>
<dbReference type="EMBL" id="BAAALR010000047">
    <property type="protein sequence ID" value="GAA1695850.1"/>
    <property type="molecule type" value="Genomic_DNA"/>
</dbReference>
<evidence type="ECO:0000313" key="8">
    <source>
        <dbReference type="Proteomes" id="UP001499947"/>
    </source>
</evidence>
<keyword evidence="8" id="KW-1185">Reference proteome</keyword>
<dbReference type="RefSeq" id="WP_211121669.1">
    <property type="nucleotide sequence ID" value="NZ_BAAALR010000047.1"/>
</dbReference>
<evidence type="ECO:0000256" key="4">
    <source>
        <dbReference type="PROSITE-ProRule" id="PRU00335"/>
    </source>
</evidence>
<dbReference type="InterPro" id="IPR036271">
    <property type="entry name" value="Tet_transcr_reg_TetR-rel_C_sf"/>
</dbReference>
<gene>
    <name evidence="7" type="ORF">GCM10009680_39860</name>
</gene>
<dbReference type="PRINTS" id="PR00455">
    <property type="entry name" value="HTHTETR"/>
</dbReference>
<dbReference type="Pfam" id="PF00440">
    <property type="entry name" value="TetR_N"/>
    <property type="match status" value="1"/>
</dbReference>
<proteinExistence type="predicted"/>
<feature type="compositionally biased region" description="Basic and acidic residues" evidence="5">
    <location>
        <begin position="211"/>
        <end position="222"/>
    </location>
</feature>
<dbReference type="Proteomes" id="UP001499947">
    <property type="component" value="Unassembled WGS sequence"/>
</dbReference>
<comment type="caution">
    <text evidence="7">The sequence shown here is derived from an EMBL/GenBank/DDBJ whole genome shotgun (WGS) entry which is preliminary data.</text>
</comment>
<keyword evidence="3" id="KW-0804">Transcription</keyword>
<keyword evidence="2 4" id="KW-0238">DNA-binding</keyword>
<feature type="region of interest" description="Disordered" evidence="5">
    <location>
        <begin position="78"/>
        <end position="105"/>
    </location>
</feature>
<evidence type="ECO:0000256" key="1">
    <source>
        <dbReference type="ARBA" id="ARBA00023015"/>
    </source>
</evidence>
<name>A0ABN2HYW8_9ACTN</name>
<feature type="region of interest" description="Disordered" evidence="5">
    <location>
        <begin position="211"/>
        <end position="232"/>
    </location>
</feature>
<evidence type="ECO:0000256" key="5">
    <source>
        <dbReference type="SAM" id="MobiDB-lite"/>
    </source>
</evidence>
<keyword evidence="1" id="KW-0805">Transcription regulation</keyword>
<dbReference type="SUPFAM" id="SSF48498">
    <property type="entry name" value="Tetracyclin repressor-like, C-terminal domain"/>
    <property type="match status" value="1"/>
</dbReference>
<dbReference type="InterPro" id="IPR001647">
    <property type="entry name" value="HTH_TetR"/>
</dbReference>
<dbReference type="Gene3D" id="1.10.10.60">
    <property type="entry name" value="Homeodomain-like"/>
    <property type="match status" value="1"/>
</dbReference>
<feature type="DNA-binding region" description="H-T-H motif" evidence="4">
    <location>
        <begin position="33"/>
        <end position="52"/>
    </location>
</feature>
<protein>
    <submittedName>
        <fullName evidence="7">TetR family transcriptional regulator</fullName>
    </submittedName>
</protein>
<evidence type="ECO:0000313" key="7">
    <source>
        <dbReference type="EMBL" id="GAA1695850.1"/>
    </source>
</evidence>
<dbReference type="InterPro" id="IPR009057">
    <property type="entry name" value="Homeodomain-like_sf"/>
</dbReference>
<evidence type="ECO:0000259" key="6">
    <source>
        <dbReference type="PROSITE" id="PS50977"/>
    </source>
</evidence>
<organism evidence="7 8">
    <name type="scientific">Streptomyces yatensis</name>
    <dbReference type="NCBI Taxonomy" id="155177"/>
    <lineage>
        <taxon>Bacteria</taxon>
        <taxon>Bacillati</taxon>
        <taxon>Actinomycetota</taxon>
        <taxon>Actinomycetes</taxon>
        <taxon>Kitasatosporales</taxon>
        <taxon>Streptomycetaceae</taxon>
        <taxon>Streptomyces</taxon>
        <taxon>Streptomyces violaceusniger group</taxon>
    </lineage>
</organism>
<evidence type="ECO:0000256" key="3">
    <source>
        <dbReference type="ARBA" id="ARBA00023163"/>
    </source>
</evidence>
<accession>A0ABN2HYW8</accession>
<feature type="domain" description="HTH tetR-type" evidence="6">
    <location>
        <begin position="10"/>
        <end position="70"/>
    </location>
</feature>